<name>A0A139GVI5_9PEZI</name>
<protein>
    <submittedName>
        <fullName evidence="1">Uncharacterized protein</fullName>
    </submittedName>
</protein>
<organism evidence="1 2">
    <name type="scientific">Pseudocercospora eumusae</name>
    <dbReference type="NCBI Taxonomy" id="321146"/>
    <lineage>
        <taxon>Eukaryota</taxon>
        <taxon>Fungi</taxon>
        <taxon>Dikarya</taxon>
        <taxon>Ascomycota</taxon>
        <taxon>Pezizomycotina</taxon>
        <taxon>Dothideomycetes</taxon>
        <taxon>Dothideomycetidae</taxon>
        <taxon>Mycosphaerellales</taxon>
        <taxon>Mycosphaerellaceae</taxon>
        <taxon>Pseudocercospora</taxon>
    </lineage>
</organism>
<sequence>MWTRAGYRIQLPAAALSSGIAFNPLLVQKLNSTQLAVDRDRLERDPISLYHELRVTTSYASCNGMYFTQPPLTLITTSMKVTGNQVHSCMGAEKLAELVAELRNCCQSPKTA</sequence>
<dbReference type="AlphaFoldDB" id="A0A139GVI5"/>
<keyword evidence="2" id="KW-1185">Reference proteome</keyword>
<dbReference type="EMBL" id="LFZN01000314">
    <property type="protein sequence ID" value="KXS94192.1"/>
    <property type="molecule type" value="Genomic_DNA"/>
</dbReference>
<proteinExistence type="predicted"/>
<dbReference type="Proteomes" id="UP000070133">
    <property type="component" value="Unassembled WGS sequence"/>
</dbReference>
<accession>A0A139GVI5</accession>
<comment type="caution">
    <text evidence="1">The sequence shown here is derived from an EMBL/GenBank/DDBJ whole genome shotgun (WGS) entry which is preliminary data.</text>
</comment>
<gene>
    <name evidence="1" type="ORF">AC578_3328</name>
</gene>
<evidence type="ECO:0000313" key="2">
    <source>
        <dbReference type="Proteomes" id="UP000070133"/>
    </source>
</evidence>
<dbReference type="OrthoDB" id="10445300at2759"/>
<evidence type="ECO:0000313" key="1">
    <source>
        <dbReference type="EMBL" id="KXS94192.1"/>
    </source>
</evidence>
<reference evidence="1 2" key="1">
    <citation type="submission" date="2015-07" db="EMBL/GenBank/DDBJ databases">
        <title>Comparative genomics of the Sigatoka disease complex on banana suggests a link between parallel evolutionary changes in Pseudocercospora fijiensis and Pseudocercospora eumusae and increased virulence on the banana host.</title>
        <authorList>
            <person name="Chang T.-C."/>
            <person name="Salvucci A."/>
            <person name="Crous P.W."/>
            <person name="Stergiopoulos I."/>
        </authorList>
    </citation>
    <scope>NUCLEOTIDE SEQUENCE [LARGE SCALE GENOMIC DNA]</scope>
    <source>
        <strain evidence="1 2">CBS 114824</strain>
    </source>
</reference>